<dbReference type="InterPro" id="IPR041033">
    <property type="entry name" value="SpaA_PFL_dom_1"/>
</dbReference>
<evidence type="ECO:0000313" key="12">
    <source>
        <dbReference type="Proteomes" id="UP000016637"/>
    </source>
</evidence>
<evidence type="ECO:0000259" key="10">
    <source>
        <dbReference type="Pfam" id="PF17802"/>
    </source>
</evidence>
<name>U2Q125_9BACL</name>
<feature type="domain" description="SpaA-like prealbumin fold" evidence="10">
    <location>
        <begin position="333"/>
        <end position="416"/>
    </location>
</feature>
<dbReference type="Pfam" id="PF17802">
    <property type="entry name" value="SpaA"/>
    <property type="match status" value="2"/>
</dbReference>
<dbReference type="NCBIfam" id="TIGR01167">
    <property type="entry name" value="LPXTG_anchor"/>
    <property type="match status" value="1"/>
</dbReference>
<keyword evidence="7" id="KW-0812">Transmembrane</keyword>
<comment type="subcellular location">
    <subcellularLocation>
        <location evidence="1">Secreted</location>
        <location evidence="1">Cell wall</location>
        <topology evidence="1">Peptidoglycan-anchor</topology>
    </subcellularLocation>
</comment>
<evidence type="ECO:0000256" key="7">
    <source>
        <dbReference type="SAM" id="Phobius"/>
    </source>
</evidence>
<feature type="compositionally biased region" description="Pro residues" evidence="6">
    <location>
        <begin position="770"/>
        <end position="814"/>
    </location>
</feature>
<keyword evidence="4" id="KW-0732">Signal</keyword>
<feature type="compositionally biased region" description="Basic and acidic residues" evidence="6">
    <location>
        <begin position="815"/>
        <end position="834"/>
    </location>
</feature>
<dbReference type="Gene3D" id="2.60.40.740">
    <property type="match status" value="1"/>
</dbReference>
<evidence type="ECO:0000256" key="5">
    <source>
        <dbReference type="ARBA" id="ARBA00023088"/>
    </source>
</evidence>
<dbReference type="Gene3D" id="2.60.40.1140">
    <property type="entry name" value="Collagen-binding surface protein Cna, B-type domain"/>
    <property type="match status" value="2"/>
</dbReference>
<dbReference type="Gene3D" id="2.60.40.1280">
    <property type="match status" value="1"/>
</dbReference>
<keyword evidence="7" id="KW-0472">Membrane</keyword>
<dbReference type="GO" id="GO:0007155">
    <property type="term" value="P:cell adhesion"/>
    <property type="evidence" value="ECO:0007669"/>
    <property type="project" value="InterPro"/>
</dbReference>
<dbReference type="Pfam" id="PF05738">
    <property type="entry name" value="Cna_B"/>
    <property type="match status" value="2"/>
</dbReference>
<dbReference type="SUPFAM" id="SSF49401">
    <property type="entry name" value="Bacterial adhesins"/>
    <property type="match status" value="2"/>
</dbReference>
<dbReference type="Gene3D" id="2.60.40.10">
    <property type="entry name" value="Immunoglobulins"/>
    <property type="match status" value="2"/>
</dbReference>
<organism evidence="11 12">
    <name type="scientific">Gemella bergeri ATCC 700627</name>
    <dbReference type="NCBI Taxonomy" id="1321820"/>
    <lineage>
        <taxon>Bacteria</taxon>
        <taxon>Bacillati</taxon>
        <taxon>Bacillota</taxon>
        <taxon>Bacilli</taxon>
        <taxon>Bacillales</taxon>
        <taxon>Gemellaceae</taxon>
        <taxon>Gemella</taxon>
    </lineage>
</organism>
<feature type="domain" description="SpaA-like prealbumin fold" evidence="10">
    <location>
        <begin position="668"/>
        <end position="744"/>
    </location>
</feature>
<evidence type="ECO:0000256" key="6">
    <source>
        <dbReference type="SAM" id="MobiDB-lite"/>
    </source>
</evidence>
<accession>U2Q125</accession>
<dbReference type="AlphaFoldDB" id="U2Q125"/>
<feature type="domain" description="CNA-B" evidence="9">
    <location>
        <begin position="547"/>
        <end position="612"/>
    </location>
</feature>
<gene>
    <name evidence="11" type="ORF">HMPREF1983_01357</name>
</gene>
<evidence type="ECO:0000256" key="3">
    <source>
        <dbReference type="ARBA" id="ARBA00022525"/>
    </source>
</evidence>
<proteinExistence type="predicted"/>
<evidence type="ECO:0000259" key="8">
    <source>
        <dbReference type="Pfam" id="PF00746"/>
    </source>
</evidence>
<evidence type="ECO:0000256" key="2">
    <source>
        <dbReference type="ARBA" id="ARBA00022512"/>
    </source>
</evidence>
<evidence type="ECO:0000256" key="4">
    <source>
        <dbReference type="ARBA" id="ARBA00022729"/>
    </source>
</evidence>
<evidence type="ECO:0000313" key="11">
    <source>
        <dbReference type="EMBL" id="ERK56440.1"/>
    </source>
</evidence>
<dbReference type="Proteomes" id="UP000016637">
    <property type="component" value="Unassembled WGS sequence"/>
</dbReference>
<comment type="caution">
    <text evidence="11">The sequence shown here is derived from an EMBL/GenBank/DDBJ whole genome shotgun (WGS) entry which is preliminary data.</text>
</comment>
<dbReference type="RefSeq" id="WP_021752897.1">
    <property type="nucleotide sequence ID" value="NZ_KI271828.1"/>
</dbReference>
<keyword evidence="5" id="KW-0572">Peptidoglycan-anchor</keyword>
<evidence type="ECO:0000256" key="1">
    <source>
        <dbReference type="ARBA" id="ARBA00004168"/>
    </source>
</evidence>
<dbReference type="CDD" id="cd00222">
    <property type="entry name" value="CollagenBindB"/>
    <property type="match status" value="2"/>
</dbReference>
<dbReference type="Pfam" id="PF00746">
    <property type="entry name" value="Gram_pos_anchor"/>
    <property type="match status" value="1"/>
</dbReference>
<dbReference type="InterPro" id="IPR019931">
    <property type="entry name" value="LPXTG_anchor"/>
</dbReference>
<sequence length="873" mass="98519">MRNKLSAGILSILLLLTTLSASLGIGKSYAQENNISNKVVTDLTVSNNSIQDGGRTTVQLKFKENTAHNIKGGDYIEVTWQKTGQPTFEGYSKKIQLEVKGQHVADLEVTVDKAVIRFNDKVNNLDDVEGWATFEITGRNTTQTSKEDVKTGDIVSGYKKVLVSVTKPESGTESVFYYKTGNIDPQDTEHINWWLNANLPKTDVYNGIKIEDKIQHGHELVESSLEISTEGLHGRHTFSGKNAIKDFMNKYPGSSISINGKNINVNISQGYASRNNFIIFYKTKITKPEQSEFVNKSKAWYHEYNKEKVEGKDFNYTVKNIYADGGVTGTVKGELKILKYLKGTSIGIPDVEFSLKKEDNLPIIDEQDTIILKTNSEGIANIKNLPVGKYKVKEIKAPNWIDFDPATTQTMEFEMKDTDIEGKLLKVYNDVKRINIRVNKEFKDEKGENLKAPVEKILVQLYKDGVKEGEAKELNKSNNWSYTFTDLKEYEKVGTGVKKHVYTVREVGETDKKIQLNGKTFDVEYIKNSDNNFTIKNTLKESEKVKVTAQKTWSNGEATKEVEIFLLENGVYKQKRQIAKPENNWHVEFSNLPKFDNKNQEIKYTVTEIRPDLDTKQNNTITLDNKKYQFSITEYKKYNFVIDNKYIPEILPKPKKKDVEVSKISFNDDKTISEVVGAKIRIYEGEDGDGRIVDEWITEKGKNHTIKDLEVGKKYTFREISAPTGYKVVTDFIFSVDEKGKVTIHSTLTSGKAEYKDGKLMVTDDREVIPTPPNPTPPAPPVPTPPTPVPPIPTPPAPPTTPMPPVPSPNTPPKTPDKPTDKEEQPPKSKDNTPKKSNKARKLPNTGEVSNSNFALGIFGLILVFVIKRKYIK</sequence>
<feature type="domain" description="Gram-positive cocci surface proteins LPxTG" evidence="8">
    <location>
        <begin position="835"/>
        <end position="863"/>
    </location>
</feature>
<dbReference type="InterPro" id="IPR011252">
    <property type="entry name" value="Fibrogen-bd_dom1"/>
</dbReference>
<dbReference type="InterPro" id="IPR008966">
    <property type="entry name" value="Adhesion_dom_sf"/>
</dbReference>
<evidence type="ECO:0000259" key="9">
    <source>
        <dbReference type="Pfam" id="PF05738"/>
    </source>
</evidence>
<dbReference type="InterPro" id="IPR013783">
    <property type="entry name" value="Ig-like_fold"/>
</dbReference>
<keyword evidence="7" id="KW-1133">Transmembrane helix</keyword>
<dbReference type="EMBL" id="AWVP01000090">
    <property type="protein sequence ID" value="ERK56440.1"/>
    <property type="molecule type" value="Genomic_DNA"/>
</dbReference>
<protein>
    <submittedName>
        <fullName evidence="11">LPXTG-motif protein cell wall anchor domain protein</fullName>
    </submittedName>
</protein>
<dbReference type="eggNOG" id="COG4932">
    <property type="taxonomic scope" value="Bacteria"/>
</dbReference>
<keyword evidence="2" id="KW-0134">Cell wall</keyword>
<dbReference type="PATRIC" id="fig|1321820.3.peg.1312"/>
<reference evidence="11 12" key="1">
    <citation type="submission" date="2013-08" db="EMBL/GenBank/DDBJ databases">
        <authorList>
            <person name="Weinstock G."/>
            <person name="Sodergren E."/>
            <person name="Wylie T."/>
            <person name="Fulton L."/>
            <person name="Fulton R."/>
            <person name="Fronick C."/>
            <person name="O'Laughlin M."/>
            <person name="Godfrey J."/>
            <person name="Miner T."/>
            <person name="Herter B."/>
            <person name="Appelbaum E."/>
            <person name="Cordes M."/>
            <person name="Lek S."/>
            <person name="Wollam A."/>
            <person name="Pepin K.H."/>
            <person name="Palsikar V.B."/>
            <person name="Mitreva M."/>
            <person name="Wilson R.K."/>
        </authorList>
    </citation>
    <scope>NUCLEOTIDE SEQUENCE [LARGE SCALE GENOMIC DNA]</scope>
    <source>
        <strain evidence="11 12">ATCC 700627</strain>
    </source>
</reference>
<feature type="domain" description="CNA-B" evidence="9">
    <location>
        <begin position="436"/>
        <end position="514"/>
    </location>
</feature>
<keyword evidence="3" id="KW-0964">Secreted</keyword>
<feature type="region of interest" description="Disordered" evidence="6">
    <location>
        <begin position="765"/>
        <end position="851"/>
    </location>
</feature>
<dbReference type="SUPFAM" id="SSF49478">
    <property type="entry name" value="Cna protein B-type domain"/>
    <property type="match status" value="2"/>
</dbReference>
<dbReference type="HOGENOM" id="CLU_002287_1_0_9"/>
<feature type="transmembrane region" description="Helical" evidence="7">
    <location>
        <begin position="849"/>
        <end position="867"/>
    </location>
</feature>
<dbReference type="InterPro" id="IPR008454">
    <property type="entry name" value="Collagen-bd_Cna-like_B-typ_dom"/>
</dbReference>
<keyword evidence="12" id="KW-1185">Reference proteome</keyword>